<organism evidence="3 4">
    <name type="scientific">Meripilus lineatus</name>
    <dbReference type="NCBI Taxonomy" id="2056292"/>
    <lineage>
        <taxon>Eukaryota</taxon>
        <taxon>Fungi</taxon>
        <taxon>Dikarya</taxon>
        <taxon>Basidiomycota</taxon>
        <taxon>Agaricomycotina</taxon>
        <taxon>Agaricomycetes</taxon>
        <taxon>Polyporales</taxon>
        <taxon>Meripilaceae</taxon>
        <taxon>Meripilus</taxon>
    </lineage>
</organism>
<feature type="coiled-coil region" evidence="1">
    <location>
        <begin position="494"/>
        <end position="554"/>
    </location>
</feature>
<feature type="region of interest" description="Disordered" evidence="2">
    <location>
        <begin position="780"/>
        <end position="799"/>
    </location>
</feature>
<dbReference type="AlphaFoldDB" id="A0AAD5VCM2"/>
<reference evidence="3" key="1">
    <citation type="submission" date="2022-07" db="EMBL/GenBank/DDBJ databases">
        <title>Genome Sequence of Physisporinus lineatus.</title>
        <authorList>
            <person name="Buettner E."/>
        </authorList>
    </citation>
    <scope>NUCLEOTIDE SEQUENCE</scope>
    <source>
        <strain evidence="3">VT162</strain>
    </source>
</reference>
<evidence type="ECO:0000313" key="4">
    <source>
        <dbReference type="Proteomes" id="UP001212997"/>
    </source>
</evidence>
<name>A0AAD5VCM2_9APHY</name>
<keyword evidence="1" id="KW-0175">Coiled coil</keyword>
<protein>
    <submittedName>
        <fullName evidence="3">Uncharacterized protein</fullName>
    </submittedName>
</protein>
<proteinExistence type="predicted"/>
<dbReference type="PANTHER" id="PTHR23159">
    <property type="entry name" value="CENTROSOMAL PROTEIN 2"/>
    <property type="match status" value="1"/>
</dbReference>
<dbReference type="EMBL" id="JANAWD010000027">
    <property type="protein sequence ID" value="KAJ3490484.1"/>
    <property type="molecule type" value="Genomic_DNA"/>
</dbReference>
<feature type="coiled-coil region" evidence="1">
    <location>
        <begin position="177"/>
        <end position="288"/>
    </location>
</feature>
<gene>
    <name evidence="3" type="ORF">NLI96_g1407</name>
</gene>
<evidence type="ECO:0000256" key="2">
    <source>
        <dbReference type="SAM" id="MobiDB-lite"/>
    </source>
</evidence>
<evidence type="ECO:0000313" key="3">
    <source>
        <dbReference type="EMBL" id="KAJ3490484.1"/>
    </source>
</evidence>
<feature type="coiled-coil region" evidence="1">
    <location>
        <begin position="388"/>
        <end position="433"/>
    </location>
</feature>
<feature type="compositionally biased region" description="Polar residues" evidence="2">
    <location>
        <begin position="780"/>
        <end position="791"/>
    </location>
</feature>
<dbReference type="PANTHER" id="PTHR23159:SF31">
    <property type="entry name" value="CENTROSOME-ASSOCIATED PROTEIN CEP250 ISOFORM X1"/>
    <property type="match status" value="1"/>
</dbReference>
<evidence type="ECO:0000256" key="1">
    <source>
        <dbReference type="SAM" id="Coils"/>
    </source>
</evidence>
<dbReference type="Proteomes" id="UP001212997">
    <property type="component" value="Unassembled WGS sequence"/>
</dbReference>
<accession>A0AAD5VCM2</accession>
<keyword evidence="4" id="KW-1185">Reference proteome</keyword>
<feature type="coiled-coil region" evidence="1">
    <location>
        <begin position="621"/>
        <end position="691"/>
    </location>
</feature>
<sequence>MMSTHMGPGFLVKLSWPDAGFGVFADRVKNAITREPPLKPAPFSPITKEVFKRNIELVNENTLVEFRAKSLKVLIEKDRDTIASQEVLISEYKDKLAVSEAKGRILEEQLGNTVSHAQKLREDTRVLSGGLSDAATQIKFFESELRHKKARVLALEVAARDSIAKLDTVTGELETTRATLGLEISQLEAQLAQVRKEKEEKGVALQEEVKKLAESGKELEATKARLATEEVEKAELKVALEAMEAKSAALEKALEEKEAELVQAHKDILAAKEEIARLEATLKSTQEDLVGTQDCLAREREDFALARQKYIVIQGNLTNKCADLETSLAKTTEVLTGTQFELEDTKSTLCLTQDQLTFTESTVRERDATIRDKNEEISGLHKQAVDDKERAQANTNVLNARILGLQDEVTETRNNWKEEADGLRDRIGEEKDKLESAWVEFEAFKEDASARTASLEGLIDTLTGELEVKGLELEVTVSKLQASDGNIGDLTTQLSTLSQKNEDLVDKVDRLTATLEAKEHDLDVTRGELHNTTTALEQARFDAKEQEKETLENNAVMEGRISALTNALELSQGELRASEDKVLTLNTQLTEKDAVLETLVQTHQTETAVLEDRISLLTTDLESKNRDLDTSQREVRASNDEVTALQLQLTEQGEKLRGVVEDIKVQHDDEVAKLKAYILALEKELEASKAAPPTTATSNHPEEPTLEQSVVADEVVSIQRDAASCDTPTTSGGSARLSAASVAFVPRSVTPSGTSQQPAESSKLRPIAASFQPMCNAIGPTTVSPRLTPSAPTFIPRTVPTIDTPRLQATALAFVSRQSAMTNANTSLRPIATPFIPRQMSNPQLRGDAAPFVPSPAPQIAPPQTPPVNVDSIQLSANTAESVPGSPSVVLNPPQVDMIRGLDQEHEVPSTDTDSNTSGEQESISFAQLSDDSTLVFDDSIEAITRRESNYELSQLDSSKSLIKIASLISCSRLRVSF</sequence>
<comment type="caution">
    <text evidence="3">The sequence shown here is derived from an EMBL/GenBank/DDBJ whole genome shotgun (WGS) entry which is preliminary data.</text>
</comment>